<protein>
    <submittedName>
        <fullName evidence="2">Uncharacterized protein</fullName>
    </submittedName>
</protein>
<dbReference type="EMBL" id="BLLF01005660">
    <property type="protein sequence ID" value="GFH31477.1"/>
    <property type="molecule type" value="Genomic_DNA"/>
</dbReference>
<dbReference type="AlphaFoldDB" id="A0A6A0AI01"/>
<evidence type="ECO:0000256" key="1">
    <source>
        <dbReference type="SAM" id="MobiDB-lite"/>
    </source>
</evidence>
<gene>
    <name evidence="2" type="ORF">HaLaN_30534</name>
</gene>
<accession>A0A6A0AI01</accession>
<proteinExistence type="predicted"/>
<evidence type="ECO:0000313" key="3">
    <source>
        <dbReference type="Proteomes" id="UP000485058"/>
    </source>
</evidence>
<name>A0A6A0AI01_HAELA</name>
<evidence type="ECO:0000313" key="2">
    <source>
        <dbReference type="EMBL" id="GFH31477.1"/>
    </source>
</evidence>
<comment type="caution">
    <text evidence="2">The sequence shown here is derived from an EMBL/GenBank/DDBJ whole genome shotgun (WGS) entry which is preliminary data.</text>
</comment>
<feature type="region of interest" description="Disordered" evidence="1">
    <location>
        <begin position="10"/>
        <end position="40"/>
    </location>
</feature>
<feature type="non-terminal residue" evidence="2">
    <location>
        <position position="1"/>
    </location>
</feature>
<organism evidence="2 3">
    <name type="scientific">Haematococcus lacustris</name>
    <name type="common">Green alga</name>
    <name type="synonym">Haematococcus pluvialis</name>
    <dbReference type="NCBI Taxonomy" id="44745"/>
    <lineage>
        <taxon>Eukaryota</taxon>
        <taxon>Viridiplantae</taxon>
        <taxon>Chlorophyta</taxon>
        <taxon>core chlorophytes</taxon>
        <taxon>Chlorophyceae</taxon>
        <taxon>CS clade</taxon>
        <taxon>Chlamydomonadales</taxon>
        <taxon>Haematococcaceae</taxon>
        <taxon>Haematococcus</taxon>
    </lineage>
</organism>
<reference evidence="2 3" key="1">
    <citation type="submission" date="2020-02" db="EMBL/GenBank/DDBJ databases">
        <title>Draft genome sequence of Haematococcus lacustris strain NIES-144.</title>
        <authorList>
            <person name="Morimoto D."/>
            <person name="Nakagawa S."/>
            <person name="Yoshida T."/>
            <person name="Sawayama S."/>
        </authorList>
    </citation>
    <scope>NUCLEOTIDE SEQUENCE [LARGE SCALE GENOMIC DNA]</scope>
    <source>
        <strain evidence="2 3">NIES-144</strain>
    </source>
</reference>
<keyword evidence="3" id="KW-1185">Reference proteome</keyword>
<dbReference type="Proteomes" id="UP000485058">
    <property type="component" value="Unassembled WGS sequence"/>
</dbReference>
<sequence length="117" mass="12731">LLLAASALPELENEDEDERQSRLGRGLQPAPTLSRKLSRALARGSRRMAVVTGRVAHSLRAAPGVSRVADEVQDTVVTAKEFVSDKVEDVANVTLDAAGHVVRKTLRHRLQHALGFF</sequence>